<dbReference type="InterPro" id="IPR043129">
    <property type="entry name" value="ATPase_NBD"/>
</dbReference>
<sequence length="262" mass="29243">MGQYTIGIDFGTLSGRAVVMDTRNGTKLAAAAADYPHAVLDDELPQQIKLGDDWALQHPGDYIHVLKTAVPEAVQQSGVPKEDVIGIAIDFTACTMISVSVDNEPLCLKEEWNDHPHSWVKLWKHHAAQPHANRLNEVLEQKPPDILSRYGGKLSSEWMIAKIMQVVEEAPEVYEEADQFLEAADWVTSQMTGIVRKNSCTAGYKAIWHKREGYLDKETLKAISMMMDPLTGAVCSPPEIWQMTDEMLTAQKAWLPQYGQAV</sequence>
<dbReference type="EMBL" id="FOXD01000011">
    <property type="protein sequence ID" value="SFP84241.1"/>
    <property type="molecule type" value="Genomic_DNA"/>
</dbReference>
<proteinExistence type="predicted"/>
<evidence type="ECO:0000256" key="1">
    <source>
        <dbReference type="ARBA" id="ARBA00022679"/>
    </source>
</evidence>
<dbReference type="Pfam" id="PF00370">
    <property type="entry name" value="FGGY_N"/>
    <property type="match status" value="1"/>
</dbReference>
<dbReference type="RefSeq" id="WP_170841095.1">
    <property type="nucleotide sequence ID" value="NZ_FOXD01000011.1"/>
</dbReference>
<dbReference type="PANTHER" id="PTHR43435">
    <property type="entry name" value="RIBULOKINASE"/>
    <property type="match status" value="1"/>
</dbReference>
<keyword evidence="2 4" id="KW-0418">Kinase</keyword>
<keyword evidence="1" id="KW-0808">Transferase</keyword>
<dbReference type="GO" id="GO:0019321">
    <property type="term" value="P:pentose metabolic process"/>
    <property type="evidence" value="ECO:0007669"/>
    <property type="project" value="TreeGrafter"/>
</dbReference>
<feature type="domain" description="Carbohydrate kinase FGGY N-terminal" evidence="3">
    <location>
        <begin position="4"/>
        <end position="231"/>
    </location>
</feature>
<dbReference type="SUPFAM" id="SSF53067">
    <property type="entry name" value="Actin-like ATPase domain"/>
    <property type="match status" value="1"/>
</dbReference>
<dbReference type="InterPro" id="IPR015955">
    <property type="entry name" value="Lactate_DH/Glyco_Ohase_4_C"/>
</dbReference>
<evidence type="ECO:0000256" key="2">
    <source>
        <dbReference type="ARBA" id="ARBA00022777"/>
    </source>
</evidence>
<dbReference type="SUPFAM" id="SSF56327">
    <property type="entry name" value="LDH C-terminal domain-like"/>
    <property type="match status" value="1"/>
</dbReference>
<organism evidence="4 5">
    <name type="scientific">Salibacterium halotolerans</name>
    <dbReference type="NCBI Taxonomy" id="1884432"/>
    <lineage>
        <taxon>Bacteria</taxon>
        <taxon>Bacillati</taxon>
        <taxon>Bacillota</taxon>
        <taxon>Bacilli</taxon>
        <taxon>Bacillales</taxon>
        <taxon>Bacillaceae</taxon>
    </lineage>
</organism>
<dbReference type="InterPro" id="IPR018484">
    <property type="entry name" value="FGGY_N"/>
</dbReference>
<gene>
    <name evidence="4" type="ORF">SAMN05518683_11116</name>
</gene>
<name>A0A1I5TMY5_9BACI</name>
<dbReference type="GO" id="GO:0005737">
    <property type="term" value="C:cytoplasm"/>
    <property type="evidence" value="ECO:0007669"/>
    <property type="project" value="TreeGrafter"/>
</dbReference>
<evidence type="ECO:0000313" key="4">
    <source>
        <dbReference type="EMBL" id="SFP84241.1"/>
    </source>
</evidence>
<accession>A0A1I5TMY5</accession>
<dbReference type="AlphaFoldDB" id="A0A1I5TMY5"/>
<evidence type="ECO:0000259" key="3">
    <source>
        <dbReference type="Pfam" id="PF00370"/>
    </source>
</evidence>
<dbReference type="STRING" id="1884432.SAMN05518683_11116"/>
<dbReference type="PANTHER" id="PTHR43435:SF4">
    <property type="entry name" value="FGGY CARBOHYDRATE KINASE DOMAIN-CONTAINING PROTEIN"/>
    <property type="match status" value="1"/>
</dbReference>
<evidence type="ECO:0000313" key="5">
    <source>
        <dbReference type="Proteomes" id="UP000198892"/>
    </source>
</evidence>
<keyword evidence="5" id="KW-1185">Reference proteome</keyword>
<dbReference type="Gene3D" id="3.30.420.40">
    <property type="match status" value="1"/>
</dbReference>
<dbReference type="GO" id="GO:0016616">
    <property type="term" value="F:oxidoreductase activity, acting on the CH-OH group of donors, NAD or NADP as acceptor"/>
    <property type="evidence" value="ECO:0007669"/>
    <property type="project" value="InterPro"/>
</dbReference>
<dbReference type="GO" id="GO:0019150">
    <property type="term" value="F:D-ribulokinase activity"/>
    <property type="evidence" value="ECO:0007669"/>
    <property type="project" value="TreeGrafter"/>
</dbReference>
<dbReference type="Proteomes" id="UP000198892">
    <property type="component" value="Unassembled WGS sequence"/>
</dbReference>
<reference evidence="5" key="1">
    <citation type="submission" date="2016-10" db="EMBL/GenBank/DDBJ databases">
        <authorList>
            <person name="Varghese N."/>
            <person name="Submissions S."/>
        </authorList>
    </citation>
    <scope>NUCLEOTIDE SEQUENCE [LARGE SCALE GENOMIC DNA]</scope>
    <source>
        <strain evidence="5">S7</strain>
    </source>
</reference>
<protein>
    <submittedName>
        <fullName evidence="4">L-ribulokinase</fullName>
    </submittedName>
</protein>